<reference evidence="6" key="1">
    <citation type="submission" date="2018-06" db="EMBL/GenBank/DDBJ databases">
        <authorList>
            <person name="Zhirakovskaya E."/>
        </authorList>
    </citation>
    <scope>NUCLEOTIDE SEQUENCE</scope>
</reference>
<dbReference type="EC" id="1.11.1.15" evidence="6"/>
<keyword evidence="2" id="KW-0049">Antioxidant</keyword>
<dbReference type="GO" id="GO:0005829">
    <property type="term" value="C:cytosol"/>
    <property type="evidence" value="ECO:0007669"/>
    <property type="project" value="TreeGrafter"/>
</dbReference>
<evidence type="ECO:0000256" key="3">
    <source>
        <dbReference type="ARBA" id="ARBA00023002"/>
    </source>
</evidence>
<evidence type="ECO:0000256" key="1">
    <source>
        <dbReference type="ARBA" id="ARBA00022559"/>
    </source>
</evidence>
<evidence type="ECO:0000256" key="2">
    <source>
        <dbReference type="ARBA" id="ARBA00022862"/>
    </source>
</evidence>
<dbReference type="GO" id="GO:0042744">
    <property type="term" value="P:hydrogen peroxide catabolic process"/>
    <property type="evidence" value="ECO:0007669"/>
    <property type="project" value="TreeGrafter"/>
</dbReference>
<dbReference type="Pfam" id="PF00578">
    <property type="entry name" value="AhpC-TSA"/>
    <property type="match status" value="1"/>
</dbReference>
<evidence type="ECO:0000313" key="6">
    <source>
        <dbReference type="EMBL" id="VAX28256.1"/>
    </source>
</evidence>
<keyword evidence="3 6" id="KW-0560">Oxidoreductase</keyword>
<dbReference type="InterPro" id="IPR036249">
    <property type="entry name" value="Thioredoxin-like_sf"/>
</dbReference>
<dbReference type="AlphaFoldDB" id="A0A3B1CCP1"/>
<dbReference type="GO" id="GO:0008379">
    <property type="term" value="F:thioredoxin peroxidase activity"/>
    <property type="evidence" value="ECO:0007669"/>
    <property type="project" value="TreeGrafter"/>
</dbReference>
<organism evidence="6">
    <name type="scientific">hydrothermal vent metagenome</name>
    <dbReference type="NCBI Taxonomy" id="652676"/>
    <lineage>
        <taxon>unclassified sequences</taxon>
        <taxon>metagenomes</taxon>
        <taxon>ecological metagenomes</taxon>
    </lineage>
</organism>
<dbReference type="InterPro" id="IPR000866">
    <property type="entry name" value="AhpC/TSA"/>
</dbReference>
<keyword evidence="4" id="KW-0676">Redox-active center</keyword>
<sequence>MGAEVITVSADTKFVHLAWQREEKMLENVRYPMGSDPTGNLSTLFGVYDEETGLALRGTFIISPEGKLLNSEVNFYNLGRNIDELMRKFKANLHLAKNTNKVCPSKWKDEGDKTLTPSAKLVGKVYEALK</sequence>
<dbReference type="InterPro" id="IPR050217">
    <property type="entry name" value="Peroxiredoxin"/>
</dbReference>
<dbReference type="EMBL" id="UOGI01000019">
    <property type="protein sequence ID" value="VAX28256.1"/>
    <property type="molecule type" value="Genomic_DNA"/>
</dbReference>
<proteinExistence type="predicted"/>
<name>A0A3B1CCP1_9ZZZZ</name>
<dbReference type="SUPFAM" id="SSF52833">
    <property type="entry name" value="Thioredoxin-like"/>
    <property type="match status" value="1"/>
</dbReference>
<protein>
    <submittedName>
        <fullName evidence="6">Alkyl hydroperoxide reductase protein C</fullName>
        <ecNumber evidence="6">1.11.1.15</ecNumber>
    </submittedName>
</protein>
<dbReference type="GO" id="GO:0033554">
    <property type="term" value="P:cellular response to stress"/>
    <property type="evidence" value="ECO:0007669"/>
    <property type="project" value="TreeGrafter"/>
</dbReference>
<evidence type="ECO:0000259" key="5">
    <source>
        <dbReference type="Pfam" id="PF00578"/>
    </source>
</evidence>
<dbReference type="GO" id="GO:0045454">
    <property type="term" value="P:cell redox homeostasis"/>
    <property type="evidence" value="ECO:0007669"/>
    <property type="project" value="TreeGrafter"/>
</dbReference>
<dbReference type="PANTHER" id="PTHR10681:SF121">
    <property type="entry name" value="ALKYL HYDROPEROXIDE REDUCTASE C"/>
    <property type="match status" value="1"/>
</dbReference>
<gene>
    <name evidence="6" type="ORF">MNBD_NITROSPIRAE03-544</name>
</gene>
<evidence type="ECO:0000256" key="4">
    <source>
        <dbReference type="ARBA" id="ARBA00023284"/>
    </source>
</evidence>
<dbReference type="Gene3D" id="3.40.30.10">
    <property type="entry name" value="Glutaredoxin"/>
    <property type="match status" value="1"/>
</dbReference>
<dbReference type="PANTHER" id="PTHR10681">
    <property type="entry name" value="THIOREDOXIN PEROXIDASE"/>
    <property type="match status" value="1"/>
</dbReference>
<dbReference type="GO" id="GO:0006979">
    <property type="term" value="P:response to oxidative stress"/>
    <property type="evidence" value="ECO:0007669"/>
    <property type="project" value="TreeGrafter"/>
</dbReference>
<keyword evidence="1 6" id="KW-0575">Peroxidase</keyword>
<feature type="domain" description="Alkyl hydroperoxide reductase subunit C/ Thiol specific antioxidant" evidence="5">
    <location>
        <begin position="2"/>
        <end position="68"/>
    </location>
</feature>
<accession>A0A3B1CCP1</accession>